<sequence length="386" mass="41929">MTSSRTPSLPLATLLLLLVATLFSSIAMAQEISYCPPAADIVYSPFQRVSAADYQRRTSNTDNGCWWWAGCVLTAADEARKQQFASVALVMGLIPLTLKDIAWPERRIVMVSRELNLVADVLVRALGLIAVVVSEPGSTTTTYDASSFFALRFVRSRAPSHAAYWKVALLAASLLGLLLSYASLAVVEIYSKRSALGCPYPVFILTWHLVALVPAAITSLLASSQPKDRDFFAETRLTVIEPPEEEEEIGGPSSEASVSTPMVAGHDQHAYDAARSTSYDRSRSQSQDGHEMRSINLAAHKQDARTGQSQVKEKAATKELAEASAVPGRGMSWPIQLSWAIYYIAGTLLYSAIMAVTVVELVVWVFASMFAAAMSKALAMSICTFF</sequence>
<feature type="transmembrane region" description="Helical" evidence="2">
    <location>
        <begin position="340"/>
        <end position="367"/>
    </location>
</feature>
<dbReference type="Proteomes" id="UP001629113">
    <property type="component" value="Unassembled WGS sequence"/>
</dbReference>
<feature type="region of interest" description="Disordered" evidence="1">
    <location>
        <begin position="242"/>
        <end position="261"/>
    </location>
</feature>
<accession>A0ABR4PYJ2</accession>
<evidence type="ECO:0000313" key="5">
    <source>
        <dbReference type="Proteomes" id="UP001629113"/>
    </source>
</evidence>
<proteinExistence type="predicted"/>
<evidence type="ECO:0000256" key="1">
    <source>
        <dbReference type="SAM" id="MobiDB-lite"/>
    </source>
</evidence>
<protein>
    <submittedName>
        <fullName evidence="4">Uncharacterized protein</fullName>
    </submittedName>
</protein>
<reference evidence="4 5" key="1">
    <citation type="submission" date="2024-06" db="EMBL/GenBank/DDBJ databases">
        <title>Complete genome of Phlyctema vagabunda strain 19-DSS-EL-015.</title>
        <authorList>
            <person name="Fiorenzani C."/>
        </authorList>
    </citation>
    <scope>NUCLEOTIDE SEQUENCE [LARGE SCALE GENOMIC DNA]</scope>
    <source>
        <strain evidence="4 5">19-DSS-EL-015</strain>
    </source>
</reference>
<name>A0ABR4PYJ2_9HELO</name>
<feature type="transmembrane region" description="Helical" evidence="2">
    <location>
        <begin position="84"/>
        <end position="103"/>
    </location>
</feature>
<feature type="region of interest" description="Disordered" evidence="1">
    <location>
        <begin position="271"/>
        <end position="291"/>
    </location>
</feature>
<keyword evidence="3" id="KW-0732">Signal</keyword>
<dbReference type="EMBL" id="JBFCZG010000001">
    <property type="protein sequence ID" value="KAL3428430.1"/>
    <property type="molecule type" value="Genomic_DNA"/>
</dbReference>
<keyword evidence="2" id="KW-1133">Transmembrane helix</keyword>
<comment type="caution">
    <text evidence="4">The sequence shown here is derived from an EMBL/GenBank/DDBJ whole genome shotgun (WGS) entry which is preliminary data.</text>
</comment>
<organism evidence="4 5">
    <name type="scientific">Phlyctema vagabunda</name>
    <dbReference type="NCBI Taxonomy" id="108571"/>
    <lineage>
        <taxon>Eukaryota</taxon>
        <taxon>Fungi</taxon>
        <taxon>Dikarya</taxon>
        <taxon>Ascomycota</taxon>
        <taxon>Pezizomycotina</taxon>
        <taxon>Leotiomycetes</taxon>
        <taxon>Helotiales</taxon>
        <taxon>Dermateaceae</taxon>
        <taxon>Phlyctema</taxon>
    </lineage>
</organism>
<evidence type="ECO:0000313" key="4">
    <source>
        <dbReference type="EMBL" id="KAL3428430.1"/>
    </source>
</evidence>
<evidence type="ECO:0000256" key="2">
    <source>
        <dbReference type="SAM" id="Phobius"/>
    </source>
</evidence>
<keyword evidence="2" id="KW-0812">Transmembrane</keyword>
<keyword evidence="5" id="KW-1185">Reference proteome</keyword>
<feature type="signal peptide" evidence="3">
    <location>
        <begin position="1"/>
        <end position="29"/>
    </location>
</feature>
<feature type="chain" id="PRO_5046739008" evidence="3">
    <location>
        <begin position="30"/>
        <end position="386"/>
    </location>
</feature>
<keyword evidence="2" id="KW-0472">Membrane</keyword>
<gene>
    <name evidence="4" type="ORF">PVAG01_01939</name>
</gene>
<evidence type="ECO:0000256" key="3">
    <source>
        <dbReference type="SAM" id="SignalP"/>
    </source>
</evidence>
<feature type="transmembrane region" description="Helical" evidence="2">
    <location>
        <begin position="163"/>
        <end position="190"/>
    </location>
</feature>
<feature type="transmembrane region" description="Helical" evidence="2">
    <location>
        <begin position="202"/>
        <end position="222"/>
    </location>
</feature>